<evidence type="ECO:0000313" key="7">
    <source>
        <dbReference type="EMBL" id="OCB85947.1"/>
    </source>
</evidence>
<accession>A0A9Q5HTY2</accession>
<protein>
    <submittedName>
        <fullName evidence="7">Xylitol dehydrogenase</fullName>
    </submittedName>
</protein>
<evidence type="ECO:0000256" key="5">
    <source>
        <dbReference type="ARBA" id="ARBA00023002"/>
    </source>
</evidence>
<gene>
    <name evidence="7" type="ORF">A7U60_g7081</name>
</gene>
<dbReference type="SUPFAM" id="SSF51735">
    <property type="entry name" value="NAD(P)-binding Rossmann-fold domains"/>
    <property type="match status" value="1"/>
</dbReference>
<name>A0A9Q5HTY2_SANBA</name>
<dbReference type="EMBL" id="LNZH02000206">
    <property type="protein sequence ID" value="OCB85947.1"/>
    <property type="molecule type" value="Genomic_DNA"/>
</dbReference>
<dbReference type="GO" id="GO:0006062">
    <property type="term" value="P:sorbitol catabolic process"/>
    <property type="evidence" value="ECO:0007669"/>
    <property type="project" value="TreeGrafter"/>
</dbReference>
<proteinExistence type="inferred from homology"/>
<dbReference type="PANTHER" id="PTHR43161">
    <property type="entry name" value="SORBITOL DEHYDROGENASE"/>
    <property type="match status" value="1"/>
</dbReference>
<dbReference type="AlphaFoldDB" id="A0A9Q5HTY2"/>
<feature type="domain" description="Alcohol dehydrogenase-like C-terminal" evidence="6">
    <location>
        <begin position="77"/>
        <end position="204"/>
    </location>
</feature>
<evidence type="ECO:0000313" key="8">
    <source>
        <dbReference type="Proteomes" id="UP000757232"/>
    </source>
</evidence>
<keyword evidence="8" id="KW-1185">Reference proteome</keyword>
<dbReference type="Gene3D" id="3.40.50.720">
    <property type="entry name" value="NAD(P)-binding Rossmann-like Domain"/>
    <property type="match status" value="1"/>
</dbReference>
<comment type="similarity">
    <text evidence="2">Belongs to the zinc-containing alcohol dehydrogenase family.</text>
</comment>
<evidence type="ECO:0000256" key="3">
    <source>
        <dbReference type="ARBA" id="ARBA00022723"/>
    </source>
</evidence>
<evidence type="ECO:0000259" key="6">
    <source>
        <dbReference type="Pfam" id="PF00107"/>
    </source>
</evidence>
<keyword evidence="5" id="KW-0560">Oxidoreductase</keyword>
<keyword evidence="4" id="KW-0862">Zinc</keyword>
<dbReference type="OrthoDB" id="2148442at2759"/>
<comment type="caution">
    <text evidence="7">The sequence shown here is derived from an EMBL/GenBank/DDBJ whole genome shotgun (WGS) entry which is preliminary data.</text>
</comment>
<dbReference type="PANTHER" id="PTHR43161:SF9">
    <property type="entry name" value="SORBITOL DEHYDROGENASE"/>
    <property type="match status" value="1"/>
</dbReference>
<sequence length="258" mass="27716">MGLDGLCESLIVVFAFPIDGTLQRYHSYPFDKLYTLPDHLTLEDGAMLEPLSVAVHAVSNVGQFRHGRNVLVFGAGPVGRLCMAIARVLGAMEIVVADIIASRLEFAKQYCCYGNRVVELMRNTIGPKERGPKSFDLVIDATGAETCIQIALSAVKLGGTFVRVGIGPESVQIPITALIAKQPKVTGSIVYCPGDYQLALALASSGKVDLKPLVTHRFEDAVTAFEVTRAGKSIDERGQTKDVIKTIISGPDVNTLDL</sequence>
<dbReference type="GO" id="GO:0003939">
    <property type="term" value="F:L-iditol 2-dehydrogenase (NAD+) activity"/>
    <property type="evidence" value="ECO:0007669"/>
    <property type="project" value="TreeGrafter"/>
</dbReference>
<dbReference type="Gene3D" id="3.90.180.10">
    <property type="entry name" value="Medium-chain alcohol dehydrogenases, catalytic domain"/>
    <property type="match status" value="1"/>
</dbReference>
<dbReference type="InterPro" id="IPR036291">
    <property type="entry name" value="NAD(P)-bd_dom_sf"/>
</dbReference>
<dbReference type="InterPro" id="IPR013149">
    <property type="entry name" value="ADH-like_C"/>
</dbReference>
<dbReference type="Pfam" id="PF00107">
    <property type="entry name" value="ADH_zinc_N"/>
    <property type="match status" value="1"/>
</dbReference>
<evidence type="ECO:0000256" key="2">
    <source>
        <dbReference type="ARBA" id="ARBA00008072"/>
    </source>
</evidence>
<evidence type="ECO:0000256" key="1">
    <source>
        <dbReference type="ARBA" id="ARBA00001947"/>
    </source>
</evidence>
<evidence type="ECO:0000256" key="4">
    <source>
        <dbReference type="ARBA" id="ARBA00022833"/>
    </source>
</evidence>
<comment type="cofactor">
    <cofactor evidence="1">
        <name>Zn(2+)</name>
        <dbReference type="ChEBI" id="CHEBI:29105"/>
    </cofactor>
</comment>
<dbReference type="Proteomes" id="UP000757232">
    <property type="component" value="Unassembled WGS sequence"/>
</dbReference>
<dbReference type="GO" id="GO:0046872">
    <property type="term" value="F:metal ion binding"/>
    <property type="evidence" value="ECO:0007669"/>
    <property type="project" value="UniProtKB-KW"/>
</dbReference>
<keyword evidence="3" id="KW-0479">Metal-binding</keyword>
<reference evidence="7" key="1">
    <citation type="submission" date="2016-06" db="EMBL/GenBank/DDBJ databases">
        <title>Draft Genome sequence of the fungus Inonotus baumii.</title>
        <authorList>
            <person name="Zhu H."/>
            <person name="Lin W."/>
        </authorList>
    </citation>
    <scope>NUCLEOTIDE SEQUENCE</scope>
    <source>
        <strain evidence="7">821</strain>
    </source>
</reference>
<organism evidence="7 8">
    <name type="scientific">Sanghuangporus baumii</name>
    <name type="common">Phellinus baumii</name>
    <dbReference type="NCBI Taxonomy" id="108892"/>
    <lineage>
        <taxon>Eukaryota</taxon>
        <taxon>Fungi</taxon>
        <taxon>Dikarya</taxon>
        <taxon>Basidiomycota</taxon>
        <taxon>Agaricomycotina</taxon>
        <taxon>Agaricomycetes</taxon>
        <taxon>Hymenochaetales</taxon>
        <taxon>Hymenochaetaceae</taxon>
        <taxon>Sanghuangporus</taxon>
    </lineage>
</organism>